<proteinExistence type="predicted"/>
<reference evidence="1" key="1">
    <citation type="submission" date="2014-11" db="EMBL/GenBank/DDBJ databases">
        <authorList>
            <person name="Amaro Gonzalez C."/>
        </authorList>
    </citation>
    <scope>NUCLEOTIDE SEQUENCE</scope>
</reference>
<dbReference type="EMBL" id="GBXM01030843">
    <property type="protein sequence ID" value="JAH77734.1"/>
    <property type="molecule type" value="Transcribed_RNA"/>
</dbReference>
<sequence>MNRESVHSF</sequence>
<name>A0A0E9VI05_ANGAN</name>
<evidence type="ECO:0000313" key="1">
    <source>
        <dbReference type="EMBL" id="JAH77734.1"/>
    </source>
</evidence>
<organism evidence="1">
    <name type="scientific">Anguilla anguilla</name>
    <name type="common">European freshwater eel</name>
    <name type="synonym">Muraena anguilla</name>
    <dbReference type="NCBI Taxonomy" id="7936"/>
    <lineage>
        <taxon>Eukaryota</taxon>
        <taxon>Metazoa</taxon>
        <taxon>Chordata</taxon>
        <taxon>Craniata</taxon>
        <taxon>Vertebrata</taxon>
        <taxon>Euteleostomi</taxon>
        <taxon>Actinopterygii</taxon>
        <taxon>Neopterygii</taxon>
        <taxon>Teleostei</taxon>
        <taxon>Anguilliformes</taxon>
        <taxon>Anguillidae</taxon>
        <taxon>Anguilla</taxon>
    </lineage>
</organism>
<accession>A0A0E9VI05</accession>
<protein>
    <submittedName>
        <fullName evidence="1">Uncharacterized protein</fullName>
    </submittedName>
</protein>
<reference evidence="1" key="2">
    <citation type="journal article" date="2015" name="Fish Shellfish Immunol.">
        <title>Early steps in the European eel (Anguilla anguilla)-Vibrio vulnificus interaction in the gills: Role of the RtxA13 toxin.</title>
        <authorList>
            <person name="Callol A."/>
            <person name="Pajuelo D."/>
            <person name="Ebbesson L."/>
            <person name="Teles M."/>
            <person name="MacKenzie S."/>
            <person name="Amaro C."/>
        </authorList>
    </citation>
    <scope>NUCLEOTIDE SEQUENCE</scope>
</reference>